<gene>
    <name evidence="2" type="ORF">SAMN04489732_103607</name>
</gene>
<keyword evidence="3" id="KW-1185">Reference proteome</keyword>
<dbReference type="STRING" id="394193.SAMN04489732_103607"/>
<feature type="signal peptide" evidence="1">
    <location>
        <begin position="1"/>
        <end position="25"/>
    </location>
</feature>
<evidence type="ECO:0000313" key="2">
    <source>
        <dbReference type="EMBL" id="SEP09560.1"/>
    </source>
</evidence>
<dbReference type="Proteomes" id="UP000198582">
    <property type="component" value="Unassembled WGS sequence"/>
</dbReference>
<dbReference type="RefSeq" id="WP_091616113.1">
    <property type="nucleotide sequence ID" value="NZ_FOEF01000003.1"/>
</dbReference>
<dbReference type="InterPro" id="IPR021459">
    <property type="entry name" value="GH101-related"/>
</dbReference>
<keyword evidence="2" id="KW-0378">Hydrolase</keyword>
<sequence length="642" mass="67618">MSERTKTAVALAVVAGLTLTTAAQADAGARLGHGALAIPVQGGVALLDPATLRVDARTAAGTVVLSEGAREPLGAPGSMSVHNGTYSWSYPGRGLTASASARDGRLVVDLRASADGDLSWPVTGTDRAASAVQFPRGEGLSVPLADPWWNGQLGGTDPVRLQDLSMPFWGYTLGSVGAGYVVPTDLGTSLRFVSTAGRLHTVTYHHFAAAGAAVGYTVAFSITDGAPVAPALDYRRWLASHGQLGSLEQKIRANPAVGKLIGAFHAYLWGDGRSAGAVRQMQQLGLGRMWLGYDSDDSPMPADAVRAAKDAGYLVGPYDSWDNAQDPATADTPAARWPSPVWPQACVENAQGQPETGFGGRGCYVSSQALADAEPAHHYLAGRVAATAANGADSYFLDVDATGELFRDHSAAHPMTEAQDRANRLSRMAKLSGRFVLGSESAGAWANQVLAFSHGSSTPAADGLWAAERDKGTWGTYWPSTRPGFFFKPATISADLAKAMFDPRYRVPLYETVLHDSVISLDRWELPLDKLPAQRVTRILLAMLYNTPLNLALDRQALTEEGPELASLQRFFADLQAGAGTKAMTGFRTLSGDGRVQQTTFGDHALVVTANFGSTAFQGLPGGCVSAGQPGRPVRRLCPKAA</sequence>
<reference evidence="2 3" key="1">
    <citation type="submission" date="2016-10" db="EMBL/GenBank/DDBJ databases">
        <authorList>
            <person name="de Groot N.N."/>
        </authorList>
    </citation>
    <scope>NUCLEOTIDE SEQUENCE [LARGE SCALE GENOMIC DNA]</scope>
    <source>
        <strain evidence="2 3">DSM 44993</strain>
    </source>
</reference>
<evidence type="ECO:0000313" key="3">
    <source>
        <dbReference type="Proteomes" id="UP000198582"/>
    </source>
</evidence>
<keyword evidence="1" id="KW-0732">Signal</keyword>
<dbReference type="Pfam" id="PF11308">
    <property type="entry name" value="Glyco_hydro_129"/>
    <property type="match status" value="1"/>
</dbReference>
<feature type="chain" id="PRO_5011565514" evidence="1">
    <location>
        <begin position="26"/>
        <end position="642"/>
    </location>
</feature>
<dbReference type="GO" id="GO:0016787">
    <property type="term" value="F:hydrolase activity"/>
    <property type="evidence" value="ECO:0007669"/>
    <property type="project" value="UniProtKB-KW"/>
</dbReference>
<name>A0A1H8V228_9PSEU</name>
<dbReference type="OrthoDB" id="3222930at2"/>
<accession>A0A1H8V228</accession>
<dbReference type="EMBL" id="FOEF01000003">
    <property type="protein sequence ID" value="SEP09560.1"/>
    <property type="molecule type" value="Genomic_DNA"/>
</dbReference>
<protein>
    <submittedName>
        <fullName evidence="2">Glycosyl hydrolases related to GH101 family, GHL1-GHL3</fullName>
    </submittedName>
</protein>
<evidence type="ECO:0000256" key="1">
    <source>
        <dbReference type="SAM" id="SignalP"/>
    </source>
</evidence>
<dbReference type="AlphaFoldDB" id="A0A1H8V228"/>
<proteinExistence type="predicted"/>
<organism evidence="2 3">
    <name type="scientific">Amycolatopsis saalfeldensis</name>
    <dbReference type="NCBI Taxonomy" id="394193"/>
    <lineage>
        <taxon>Bacteria</taxon>
        <taxon>Bacillati</taxon>
        <taxon>Actinomycetota</taxon>
        <taxon>Actinomycetes</taxon>
        <taxon>Pseudonocardiales</taxon>
        <taxon>Pseudonocardiaceae</taxon>
        <taxon>Amycolatopsis</taxon>
    </lineage>
</organism>